<dbReference type="Proteomes" id="UP001303473">
    <property type="component" value="Unassembled WGS sequence"/>
</dbReference>
<dbReference type="Gene3D" id="3.10.450.50">
    <property type="match status" value="1"/>
</dbReference>
<dbReference type="AlphaFoldDB" id="A0AAN6NIU5"/>
<gene>
    <name evidence="6" type="ORF">QBC46DRAFT_371103</name>
</gene>
<dbReference type="PANTHER" id="PTHR12612">
    <property type="entry name" value="NUCLEAR TRANSPORT FACTOR 2"/>
    <property type="match status" value="1"/>
</dbReference>
<dbReference type="FunFam" id="3.10.450.50:FF:000005">
    <property type="entry name" value="Nuclear transport factor 2"/>
    <property type="match status" value="1"/>
</dbReference>
<dbReference type="SUPFAM" id="SSF54427">
    <property type="entry name" value="NTF2-like"/>
    <property type="match status" value="1"/>
</dbReference>
<keyword evidence="4" id="KW-0813">Transport</keyword>
<keyword evidence="7" id="KW-1185">Reference proteome</keyword>
<comment type="caution">
    <text evidence="6">The sequence shown here is derived from an EMBL/GenBank/DDBJ whole genome shotgun (WGS) entry which is preliminary data.</text>
</comment>
<evidence type="ECO:0000256" key="1">
    <source>
        <dbReference type="ARBA" id="ARBA00022490"/>
    </source>
</evidence>
<evidence type="ECO:0000256" key="2">
    <source>
        <dbReference type="ARBA" id="ARBA00026247"/>
    </source>
</evidence>
<dbReference type="GO" id="GO:0005635">
    <property type="term" value="C:nuclear envelope"/>
    <property type="evidence" value="ECO:0007669"/>
    <property type="project" value="UniProtKB-ARBA"/>
</dbReference>
<dbReference type="Pfam" id="PF02136">
    <property type="entry name" value="NTF2"/>
    <property type="match status" value="1"/>
</dbReference>
<keyword evidence="1 4" id="KW-0963">Cytoplasm</keyword>
<accession>A0AAN6NIU5</accession>
<sequence>MADIQAFATQFTQEYYSTFDGNRADLAKFYRPASMLTFESDQVLGVENIVAKLVGLPFQTVKHAVSTCDVQPNNNNGALILVTGQLITDGESNPLNFTQVFQIFSDGTGPFVFNDLFKLVY</sequence>
<evidence type="ECO:0000313" key="6">
    <source>
        <dbReference type="EMBL" id="KAK3945583.1"/>
    </source>
</evidence>
<dbReference type="GO" id="GO:0051028">
    <property type="term" value="P:mRNA transport"/>
    <property type="evidence" value="ECO:0007669"/>
    <property type="project" value="UniProtKB-UniRule"/>
</dbReference>
<comment type="function">
    <text evidence="3">Facilitates protein transport into the nucleus. Could be part of a multicomponent system of cytosolic factors that assemble at the pore complex during nuclear import.</text>
</comment>
<reference evidence="7" key="1">
    <citation type="journal article" date="2023" name="Mol. Phylogenet. Evol.">
        <title>Genome-scale phylogeny and comparative genomics of the fungal order Sordariales.</title>
        <authorList>
            <person name="Hensen N."/>
            <person name="Bonometti L."/>
            <person name="Westerberg I."/>
            <person name="Brannstrom I.O."/>
            <person name="Guillou S."/>
            <person name="Cros-Aarteil S."/>
            <person name="Calhoun S."/>
            <person name="Haridas S."/>
            <person name="Kuo A."/>
            <person name="Mondo S."/>
            <person name="Pangilinan J."/>
            <person name="Riley R."/>
            <person name="LaButti K."/>
            <person name="Andreopoulos B."/>
            <person name="Lipzen A."/>
            <person name="Chen C."/>
            <person name="Yan M."/>
            <person name="Daum C."/>
            <person name="Ng V."/>
            <person name="Clum A."/>
            <person name="Steindorff A."/>
            <person name="Ohm R.A."/>
            <person name="Martin F."/>
            <person name="Silar P."/>
            <person name="Natvig D.O."/>
            <person name="Lalanne C."/>
            <person name="Gautier V."/>
            <person name="Ament-Velasquez S.L."/>
            <person name="Kruys A."/>
            <person name="Hutchinson M.I."/>
            <person name="Powell A.J."/>
            <person name="Barry K."/>
            <person name="Miller A.N."/>
            <person name="Grigoriev I.V."/>
            <person name="Debuchy R."/>
            <person name="Gladieux P."/>
            <person name="Hiltunen Thoren M."/>
            <person name="Johannesson H."/>
        </authorList>
    </citation>
    <scope>NUCLEOTIDE SEQUENCE [LARGE SCALE GENOMIC DNA]</scope>
    <source>
        <strain evidence="7">CBS 340.73</strain>
    </source>
</reference>
<comment type="function">
    <text evidence="4">Has a role in nuclear-cytoplasmic transport of proteins and mRNAs.</text>
</comment>
<feature type="domain" description="NTF2" evidence="5">
    <location>
        <begin position="7"/>
        <end position="119"/>
    </location>
</feature>
<keyword evidence="4" id="KW-0539">Nucleus</keyword>
<organism evidence="6 7">
    <name type="scientific">Diplogelasinospora grovesii</name>
    <dbReference type="NCBI Taxonomy" id="303347"/>
    <lineage>
        <taxon>Eukaryota</taxon>
        <taxon>Fungi</taxon>
        <taxon>Dikarya</taxon>
        <taxon>Ascomycota</taxon>
        <taxon>Pezizomycotina</taxon>
        <taxon>Sordariomycetes</taxon>
        <taxon>Sordariomycetidae</taxon>
        <taxon>Sordariales</taxon>
        <taxon>Diplogelasinosporaceae</taxon>
        <taxon>Diplogelasinospora</taxon>
    </lineage>
</organism>
<evidence type="ECO:0000256" key="4">
    <source>
        <dbReference type="RuleBase" id="RU369002"/>
    </source>
</evidence>
<name>A0AAN6NIU5_9PEZI</name>
<protein>
    <recommendedName>
        <fullName evidence="2 4">Nuclear transport factor 2</fullName>
        <shortName evidence="4">NTF-2</shortName>
    </recommendedName>
</protein>
<dbReference type="InterPro" id="IPR002075">
    <property type="entry name" value="NTF2_dom"/>
</dbReference>
<proteinExistence type="predicted"/>
<dbReference type="PROSITE" id="PS50177">
    <property type="entry name" value="NTF2_DOMAIN"/>
    <property type="match status" value="1"/>
</dbReference>
<dbReference type="GO" id="GO:0006606">
    <property type="term" value="P:protein import into nucleus"/>
    <property type="evidence" value="ECO:0007669"/>
    <property type="project" value="UniProtKB-ARBA"/>
</dbReference>
<evidence type="ECO:0000256" key="3">
    <source>
        <dbReference type="ARBA" id="ARBA00053082"/>
    </source>
</evidence>
<dbReference type="InterPro" id="IPR032710">
    <property type="entry name" value="NTF2-like_dom_sf"/>
</dbReference>
<dbReference type="InterPro" id="IPR018222">
    <property type="entry name" value="Nuclear_transport_factor_2_euk"/>
</dbReference>
<dbReference type="CDD" id="cd00780">
    <property type="entry name" value="NTF2"/>
    <property type="match status" value="1"/>
</dbReference>
<dbReference type="InterPro" id="IPR045875">
    <property type="entry name" value="NTF2"/>
</dbReference>
<dbReference type="EMBL" id="MU853754">
    <property type="protein sequence ID" value="KAK3945583.1"/>
    <property type="molecule type" value="Genomic_DNA"/>
</dbReference>
<keyword evidence="4" id="KW-0653">Protein transport</keyword>
<dbReference type="GO" id="GO:0005737">
    <property type="term" value="C:cytoplasm"/>
    <property type="evidence" value="ECO:0007669"/>
    <property type="project" value="UniProtKB-SubCell"/>
</dbReference>
<evidence type="ECO:0000259" key="5">
    <source>
        <dbReference type="PROSITE" id="PS50177"/>
    </source>
</evidence>
<comment type="subcellular location">
    <subcellularLocation>
        <location evidence="4">Cytoplasm</location>
    </subcellularLocation>
    <subcellularLocation>
        <location evidence="4">Nucleus</location>
    </subcellularLocation>
</comment>
<evidence type="ECO:0000313" key="7">
    <source>
        <dbReference type="Proteomes" id="UP001303473"/>
    </source>
</evidence>